<dbReference type="EMBL" id="JBJKBG010000001">
    <property type="protein sequence ID" value="KAL3752882.1"/>
    <property type="molecule type" value="Genomic_DNA"/>
</dbReference>
<sequence length="115" mass="12649">MVPRAQFVQLDPNQADKLWLGFCRRDPNSKSAALSCRSMSTDSQRCKLISGSTQNAGRGSIAPCSFMGRDEFVSIAKHEQNWRLDGSKLSDGEVEKVGEQSRHSLFSFVSGALPL</sequence>
<gene>
    <name evidence="1" type="ORF">ACJRO7_000304</name>
</gene>
<name>A0ABD3LN64_EUCGL</name>
<keyword evidence="2" id="KW-1185">Reference proteome</keyword>
<evidence type="ECO:0000313" key="1">
    <source>
        <dbReference type="EMBL" id="KAL3752882.1"/>
    </source>
</evidence>
<organism evidence="1 2">
    <name type="scientific">Eucalyptus globulus</name>
    <name type="common">Tasmanian blue gum</name>
    <dbReference type="NCBI Taxonomy" id="34317"/>
    <lineage>
        <taxon>Eukaryota</taxon>
        <taxon>Viridiplantae</taxon>
        <taxon>Streptophyta</taxon>
        <taxon>Embryophyta</taxon>
        <taxon>Tracheophyta</taxon>
        <taxon>Spermatophyta</taxon>
        <taxon>Magnoliopsida</taxon>
        <taxon>eudicotyledons</taxon>
        <taxon>Gunneridae</taxon>
        <taxon>Pentapetalae</taxon>
        <taxon>rosids</taxon>
        <taxon>malvids</taxon>
        <taxon>Myrtales</taxon>
        <taxon>Myrtaceae</taxon>
        <taxon>Myrtoideae</taxon>
        <taxon>Eucalypteae</taxon>
        <taxon>Eucalyptus</taxon>
    </lineage>
</organism>
<accession>A0ABD3LN64</accession>
<evidence type="ECO:0000313" key="2">
    <source>
        <dbReference type="Proteomes" id="UP001634007"/>
    </source>
</evidence>
<protein>
    <submittedName>
        <fullName evidence="1">Uncharacterized protein</fullName>
    </submittedName>
</protein>
<comment type="caution">
    <text evidence="1">The sequence shown here is derived from an EMBL/GenBank/DDBJ whole genome shotgun (WGS) entry which is preliminary data.</text>
</comment>
<dbReference type="AlphaFoldDB" id="A0ABD3LN64"/>
<reference evidence="1 2" key="1">
    <citation type="submission" date="2024-11" db="EMBL/GenBank/DDBJ databases">
        <title>Chromosome-level genome assembly of Eucalyptus globulus Labill. provides insights into its genome evolution.</title>
        <authorList>
            <person name="Li X."/>
        </authorList>
    </citation>
    <scope>NUCLEOTIDE SEQUENCE [LARGE SCALE GENOMIC DNA]</scope>
    <source>
        <strain evidence="1">CL2024</strain>
        <tissue evidence="1">Fresh tender leaves</tissue>
    </source>
</reference>
<dbReference type="Proteomes" id="UP001634007">
    <property type="component" value="Unassembled WGS sequence"/>
</dbReference>
<proteinExistence type="predicted"/>